<gene>
    <name evidence="5" type="ORF">K402DRAFT_382243</name>
</gene>
<sequence length="547" mass="59927">MKATTKTTVTAFGLLSTISASPVQRRDNTSMVHNFADIEPSAELRWTPCFDNFTCSMLEVPLDYTDLSVGNTVVAFIKASSGNDSAEDVLINPGGPGGSGANTVLSSSEAYMKNELGPGFNMVGFDARGVNNSGIALNCFPGNAVGELNFGAETLDRAIDDSTRDSLYEQWLLDRGWGQRCTAVQAEDKPNKYANTVAVANDMLRYTELRAKSLGRPAEESKLFYYGLSYGTGLGQTFATLFPNRIGRMVLDGNLDSADYFGGQWHHNLYDTDEAAKGFYNYCFHAGPDRCPFYGNSSSPDEIEARFFKIFKHLEEYPALIADPLLTSTPVLITWREIKTYFLQALYKGVERFPALASILNDLENGNATSLALSSVTLTQDLPIPATADPYFMGQARTQIACIDANGRFNLSTFEKFEDHVAFLRNQSFYGYNTWAAIAVSPCQKLDIRPPESQVFSGFATANKTSAPILFVGNILDPVTPLRNTHKMSSQFADSAVLTVNGTGHTSRSVPSECARQYLRTYFADGTLPPVGELCQQNELPFMAEVA</sequence>
<evidence type="ECO:0000313" key="5">
    <source>
        <dbReference type="EMBL" id="KAF1983862.1"/>
    </source>
</evidence>
<dbReference type="InterPro" id="IPR051601">
    <property type="entry name" value="Serine_prot/Carboxylest_S33"/>
</dbReference>
<feature type="domain" description="Peptidase S33 tripeptidyl aminopeptidase-like C-terminal" evidence="4">
    <location>
        <begin position="434"/>
        <end position="535"/>
    </location>
</feature>
<name>A0A6G1GSS8_9PEZI</name>
<dbReference type="InterPro" id="IPR013595">
    <property type="entry name" value="Pept_S33_TAP-like_C"/>
</dbReference>
<keyword evidence="2" id="KW-0378">Hydrolase</keyword>
<dbReference type="Pfam" id="PF08386">
    <property type="entry name" value="Abhydrolase_4"/>
    <property type="match status" value="1"/>
</dbReference>
<dbReference type="Pfam" id="PF00561">
    <property type="entry name" value="Abhydrolase_1"/>
    <property type="match status" value="1"/>
</dbReference>
<comment type="similarity">
    <text evidence="1">Belongs to the peptidase S33 family.</text>
</comment>
<dbReference type="Gene3D" id="3.40.50.1820">
    <property type="entry name" value="alpha/beta hydrolase"/>
    <property type="match status" value="1"/>
</dbReference>
<evidence type="ECO:0000313" key="6">
    <source>
        <dbReference type="Proteomes" id="UP000800041"/>
    </source>
</evidence>
<keyword evidence="6" id="KW-1185">Reference proteome</keyword>
<dbReference type="PANTHER" id="PTHR43248">
    <property type="entry name" value="2-SUCCINYL-6-HYDROXY-2,4-CYCLOHEXADIENE-1-CARBOXYLATE SYNTHASE"/>
    <property type="match status" value="1"/>
</dbReference>
<feature type="domain" description="AB hydrolase-1" evidence="3">
    <location>
        <begin position="89"/>
        <end position="283"/>
    </location>
</feature>
<dbReference type="GO" id="GO:0016787">
    <property type="term" value="F:hydrolase activity"/>
    <property type="evidence" value="ECO:0007669"/>
    <property type="project" value="UniProtKB-KW"/>
</dbReference>
<evidence type="ECO:0000259" key="3">
    <source>
        <dbReference type="Pfam" id="PF00561"/>
    </source>
</evidence>
<evidence type="ECO:0000256" key="2">
    <source>
        <dbReference type="ARBA" id="ARBA00022801"/>
    </source>
</evidence>
<evidence type="ECO:0000256" key="1">
    <source>
        <dbReference type="ARBA" id="ARBA00010088"/>
    </source>
</evidence>
<dbReference type="Proteomes" id="UP000800041">
    <property type="component" value="Unassembled WGS sequence"/>
</dbReference>
<dbReference type="OrthoDB" id="425534at2759"/>
<protein>
    <submittedName>
        <fullName evidence="5">Uncharacterized protein</fullName>
    </submittedName>
</protein>
<dbReference type="InterPro" id="IPR029058">
    <property type="entry name" value="AB_hydrolase_fold"/>
</dbReference>
<dbReference type="InterPro" id="IPR000073">
    <property type="entry name" value="AB_hydrolase_1"/>
</dbReference>
<dbReference type="PANTHER" id="PTHR43248:SF25">
    <property type="entry name" value="AB HYDROLASE-1 DOMAIN-CONTAINING PROTEIN-RELATED"/>
    <property type="match status" value="1"/>
</dbReference>
<proteinExistence type="inferred from homology"/>
<dbReference type="EMBL" id="ML977172">
    <property type="protein sequence ID" value="KAF1983862.1"/>
    <property type="molecule type" value="Genomic_DNA"/>
</dbReference>
<reference evidence="5" key="1">
    <citation type="journal article" date="2020" name="Stud. Mycol.">
        <title>101 Dothideomycetes genomes: a test case for predicting lifestyles and emergence of pathogens.</title>
        <authorList>
            <person name="Haridas S."/>
            <person name="Albert R."/>
            <person name="Binder M."/>
            <person name="Bloem J."/>
            <person name="Labutti K."/>
            <person name="Salamov A."/>
            <person name="Andreopoulos B."/>
            <person name="Baker S."/>
            <person name="Barry K."/>
            <person name="Bills G."/>
            <person name="Bluhm B."/>
            <person name="Cannon C."/>
            <person name="Castanera R."/>
            <person name="Culley D."/>
            <person name="Daum C."/>
            <person name="Ezra D."/>
            <person name="Gonzalez J."/>
            <person name="Henrissat B."/>
            <person name="Kuo A."/>
            <person name="Liang C."/>
            <person name="Lipzen A."/>
            <person name="Lutzoni F."/>
            <person name="Magnuson J."/>
            <person name="Mondo S."/>
            <person name="Nolan M."/>
            <person name="Ohm R."/>
            <person name="Pangilinan J."/>
            <person name="Park H.-J."/>
            <person name="Ramirez L."/>
            <person name="Alfaro M."/>
            <person name="Sun H."/>
            <person name="Tritt A."/>
            <person name="Yoshinaga Y."/>
            <person name="Zwiers L.-H."/>
            <person name="Turgeon B."/>
            <person name="Goodwin S."/>
            <person name="Spatafora J."/>
            <person name="Crous P."/>
            <person name="Grigoriev I."/>
        </authorList>
    </citation>
    <scope>NUCLEOTIDE SEQUENCE</scope>
    <source>
        <strain evidence="5">CBS 113979</strain>
    </source>
</reference>
<evidence type="ECO:0000259" key="4">
    <source>
        <dbReference type="Pfam" id="PF08386"/>
    </source>
</evidence>
<dbReference type="AlphaFoldDB" id="A0A6G1GSS8"/>
<dbReference type="SUPFAM" id="SSF53474">
    <property type="entry name" value="alpha/beta-Hydrolases"/>
    <property type="match status" value="1"/>
</dbReference>
<accession>A0A6G1GSS8</accession>
<organism evidence="5 6">
    <name type="scientific">Aulographum hederae CBS 113979</name>
    <dbReference type="NCBI Taxonomy" id="1176131"/>
    <lineage>
        <taxon>Eukaryota</taxon>
        <taxon>Fungi</taxon>
        <taxon>Dikarya</taxon>
        <taxon>Ascomycota</taxon>
        <taxon>Pezizomycotina</taxon>
        <taxon>Dothideomycetes</taxon>
        <taxon>Pleosporomycetidae</taxon>
        <taxon>Aulographales</taxon>
        <taxon>Aulographaceae</taxon>
    </lineage>
</organism>